<feature type="compositionally biased region" description="Low complexity" evidence="2">
    <location>
        <begin position="19"/>
        <end position="36"/>
    </location>
</feature>
<comment type="caution">
    <text evidence="5">The sequence shown here is derived from an EMBL/GenBank/DDBJ whole genome shotgun (WGS) entry which is preliminary data.</text>
</comment>
<dbReference type="EMBL" id="BSUK01000001">
    <property type="protein sequence ID" value="GMA25321.1"/>
    <property type="molecule type" value="Genomic_DNA"/>
</dbReference>
<evidence type="ECO:0000256" key="1">
    <source>
        <dbReference type="ARBA" id="ARBA00007812"/>
    </source>
</evidence>
<dbReference type="InterPro" id="IPR029061">
    <property type="entry name" value="THDP-binding"/>
</dbReference>
<feature type="region of interest" description="Disordered" evidence="2">
    <location>
        <begin position="1"/>
        <end position="51"/>
    </location>
</feature>
<dbReference type="InterPro" id="IPR029035">
    <property type="entry name" value="DHS-like_NAD/FAD-binding_dom"/>
</dbReference>
<dbReference type="PANTHER" id="PTHR18968">
    <property type="entry name" value="THIAMINE PYROPHOSPHATE ENZYMES"/>
    <property type="match status" value="1"/>
</dbReference>
<protein>
    <recommendedName>
        <fullName evidence="7">Acetolactate synthase</fullName>
    </recommendedName>
</protein>
<comment type="similarity">
    <text evidence="1">Belongs to the TPP enzyme family.</text>
</comment>
<proteinExistence type="inferred from homology"/>
<evidence type="ECO:0000313" key="6">
    <source>
        <dbReference type="Proteomes" id="UP001157091"/>
    </source>
</evidence>
<dbReference type="SUPFAM" id="SSF52467">
    <property type="entry name" value="DHS-like NAD/FAD-binding domain"/>
    <property type="match status" value="1"/>
</dbReference>
<evidence type="ECO:0008006" key="7">
    <source>
        <dbReference type="Google" id="ProtNLM"/>
    </source>
</evidence>
<dbReference type="InterPro" id="IPR012000">
    <property type="entry name" value="Thiamin_PyroP_enz_cen_dom"/>
</dbReference>
<evidence type="ECO:0000256" key="2">
    <source>
        <dbReference type="SAM" id="MobiDB-lite"/>
    </source>
</evidence>
<name>A0ABQ6I4Y1_9MICO</name>
<dbReference type="Proteomes" id="UP001157091">
    <property type="component" value="Unassembled WGS sequence"/>
</dbReference>
<reference evidence="6" key="1">
    <citation type="journal article" date="2019" name="Int. J. Syst. Evol. Microbiol.">
        <title>The Global Catalogue of Microorganisms (GCM) 10K type strain sequencing project: providing services to taxonomists for standard genome sequencing and annotation.</title>
        <authorList>
            <consortium name="The Broad Institute Genomics Platform"/>
            <consortium name="The Broad Institute Genome Sequencing Center for Infectious Disease"/>
            <person name="Wu L."/>
            <person name="Ma J."/>
        </authorList>
    </citation>
    <scope>NUCLEOTIDE SEQUENCE [LARGE SCALE GENOMIC DNA]</scope>
    <source>
        <strain evidence="6">NBRC 106348</strain>
    </source>
</reference>
<dbReference type="InterPro" id="IPR045229">
    <property type="entry name" value="TPP_enz"/>
</dbReference>
<dbReference type="Pfam" id="PF00205">
    <property type="entry name" value="TPP_enzyme_M"/>
    <property type="match status" value="1"/>
</dbReference>
<dbReference type="CDD" id="cd07035">
    <property type="entry name" value="TPP_PYR_POX_like"/>
    <property type="match status" value="1"/>
</dbReference>
<dbReference type="Gene3D" id="3.40.50.1220">
    <property type="entry name" value="TPP-binding domain"/>
    <property type="match status" value="1"/>
</dbReference>
<dbReference type="PANTHER" id="PTHR18968:SF13">
    <property type="entry name" value="ACETOLACTATE SYNTHASE CATALYTIC SUBUNIT, MITOCHONDRIAL"/>
    <property type="match status" value="1"/>
</dbReference>
<feature type="compositionally biased region" description="Polar residues" evidence="2">
    <location>
        <begin position="440"/>
        <end position="449"/>
    </location>
</feature>
<evidence type="ECO:0000259" key="3">
    <source>
        <dbReference type="Pfam" id="PF00205"/>
    </source>
</evidence>
<gene>
    <name evidence="5" type="ORF">GCM10025864_30800</name>
</gene>
<keyword evidence="6" id="KW-1185">Reference proteome</keyword>
<organism evidence="5 6">
    <name type="scientific">Luteimicrobium album</name>
    <dbReference type="NCBI Taxonomy" id="1054550"/>
    <lineage>
        <taxon>Bacteria</taxon>
        <taxon>Bacillati</taxon>
        <taxon>Actinomycetota</taxon>
        <taxon>Actinomycetes</taxon>
        <taxon>Micrococcales</taxon>
        <taxon>Luteimicrobium</taxon>
    </lineage>
</organism>
<dbReference type="Pfam" id="PF02776">
    <property type="entry name" value="TPP_enzyme_N"/>
    <property type="match status" value="1"/>
</dbReference>
<accession>A0ABQ6I4Y1</accession>
<feature type="compositionally biased region" description="Low complexity" evidence="2">
    <location>
        <begin position="454"/>
        <end position="472"/>
    </location>
</feature>
<dbReference type="InterPro" id="IPR012001">
    <property type="entry name" value="Thiamin_PyroP_enz_TPP-bd_dom"/>
</dbReference>
<feature type="compositionally biased region" description="Pro residues" evidence="2">
    <location>
        <begin position="1"/>
        <end position="12"/>
    </location>
</feature>
<feature type="domain" description="Thiamine pyrophosphate enzyme N-terminal TPP-binding" evidence="4">
    <location>
        <begin position="57"/>
        <end position="171"/>
    </location>
</feature>
<evidence type="ECO:0000313" key="5">
    <source>
        <dbReference type="EMBL" id="GMA25321.1"/>
    </source>
</evidence>
<evidence type="ECO:0000259" key="4">
    <source>
        <dbReference type="Pfam" id="PF02776"/>
    </source>
</evidence>
<sequence length="503" mass="52220">MVQGPIPAPPRQATPSPVRPSARPATAKPARPAARKVAGEGVGPVVDGPRVGPVEVTGAESIVKSLEAVGVDTVFGIPGGAILPLYDPLMDSQKLRHILVRHEQGGGHAASGYAHASGKVGVCMATSGPGATNLVTPIADANIDSIPMVAITGQVAASSIGTDAFQEADIVGITMPVTKHNYLVTDPADIPRTIAEAFHIARTGRPGPVLVDIAKSAMQATTTFSWPQELDLPGYHPVTKPHSKQIREAAKLLATARKPVLYVGGGVVRADASAELRRLVDLSGAPAVTTLMARGALPDSHPQNLGMPGMHGTVPAVAALQQADLVVALGARFDDRVTGRLDSFAPNAVIVHADIDPAEIGKNRVVDVPIVGDLREVLADLLPELAREQETHGKPDVEAWWQLIDGWRETYPLGYTEPADGLLAPSTSSSVSGHCPDRSPCTSAASASTRCGPRSSSATSTRARGSTRAASAPWATRCPPPWAPRSRVPTPPCGRSTATAASR</sequence>
<feature type="domain" description="Thiamine pyrophosphate enzyme central" evidence="3">
    <location>
        <begin position="246"/>
        <end position="381"/>
    </location>
</feature>
<feature type="region of interest" description="Disordered" evidence="2">
    <location>
        <begin position="426"/>
        <end position="503"/>
    </location>
</feature>
<dbReference type="Gene3D" id="3.40.50.970">
    <property type="match status" value="1"/>
</dbReference>
<dbReference type="SUPFAM" id="SSF52518">
    <property type="entry name" value="Thiamin diphosphate-binding fold (THDP-binding)"/>
    <property type="match status" value="1"/>
</dbReference>